<evidence type="ECO:0000259" key="9">
    <source>
        <dbReference type="Pfam" id="PF12804"/>
    </source>
</evidence>
<evidence type="ECO:0000256" key="4">
    <source>
        <dbReference type="ARBA" id="ARBA00022695"/>
    </source>
</evidence>
<evidence type="ECO:0000256" key="8">
    <source>
        <dbReference type="ARBA" id="ARBA00049628"/>
    </source>
</evidence>
<name>A0A2S9YL35_9BACT</name>
<comment type="catalytic activity">
    <reaction evidence="6">
        <text>alpha-D-glucosamine 1-phosphate + acetyl-CoA = N-acetyl-alpha-D-glucosamine 1-phosphate + CoA + H(+)</text>
        <dbReference type="Rhea" id="RHEA:13725"/>
        <dbReference type="ChEBI" id="CHEBI:15378"/>
        <dbReference type="ChEBI" id="CHEBI:57287"/>
        <dbReference type="ChEBI" id="CHEBI:57288"/>
        <dbReference type="ChEBI" id="CHEBI:57776"/>
        <dbReference type="ChEBI" id="CHEBI:58516"/>
        <dbReference type="EC" id="2.3.1.157"/>
    </reaction>
</comment>
<comment type="similarity">
    <text evidence="1">In the C-terminal section; belongs to the transferase hexapeptide repeat family.</text>
</comment>
<gene>
    <name evidence="10" type="primary">glmU_1</name>
    <name evidence="10" type="ORF">ENSA5_01230</name>
</gene>
<keyword evidence="5" id="KW-0012">Acyltransferase</keyword>
<dbReference type="SUPFAM" id="SSF53448">
    <property type="entry name" value="Nucleotide-diphospho-sugar transferases"/>
    <property type="match status" value="1"/>
</dbReference>
<dbReference type="GO" id="GO:0003977">
    <property type="term" value="F:UDP-N-acetylglucosamine diphosphorylase activity"/>
    <property type="evidence" value="ECO:0007669"/>
    <property type="project" value="UniProtKB-EC"/>
</dbReference>
<dbReference type="InterPro" id="IPR029044">
    <property type="entry name" value="Nucleotide-diphossugar_trans"/>
</dbReference>
<organism evidence="10 11">
    <name type="scientific">Enhygromyxa salina</name>
    <dbReference type="NCBI Taxonomy" id="215803"/>
    <lineage>
        <taxon>Bacteria</taxon>
        <taxon>Pseudomonadati</taxon>
        <taxon>Myxococcota</taxon>
        <taxon>Polyangia</taxon>
        <taxon>Nannocystales</taxon>
        <taxon>Nannocystaceae</taxon>
        <taxon>Enhygromyxa</taxon>
    </lineage>
</organism>
<keyword evidence="11" id="KW-1185">Reference proteome</keyword>
<evidence type="ECO:0000256" key="6">
    <source>
        <dbReference type="ARBA" id="ARBA00048247"/>
    </source>
</evidence>
<dbReference type="Gene3D" id="3.90.550.10">
    <property type="entry name" value="Spore Coat Polysaccharide Biosynthesis Protein SpsA, Chain A"/>
    <property type="match status" value="1"/>
</dbReference>
<evidence type="ECO:0000256" key="1">
    <source>
        <dbReference type="ARBA" id="ARBA00007707"/>
    </source>
</evidence>
<comment type="function">
    <text evidence="8">Catalyzes the last two sequential reactions in the de novo biosynthetic pathway for UDP-N-acetylglucosamine (UDP-GlcNAc). The C-terminal domain catalyzes the transfer of acetyl group from acetyl coenzyme A to glucosamine-1-phosphate (GlcN-1-P) to produce N-acetylglucosamine-1-phosphate (GlcNAc-1-P), which is converted into UDP-GlcNAc by the transfer of uridine 5-monophosphate (from uridine 5-triphosphate), a reaction catalyzed by the N-terminal domain.</text>
</comment>
<dbReference type="Pfam" id="PF12804">
    <property type="entry name" value="NTP_transf_3"/>
    <property type="match status" value="1"/>
</dbReference>
<accession>A0A2S9YL35</accession>
<comment type="similarity">
    <text evidence="2">In the N-terminal section; belongs to the N-acetylglucosamine-1-phosphate uridyltransferase family.</text>
</comment>
<evidence type="ECO:0000256" key="3">
    <source>
        <dbReference type="ARBA" id="ARBA00022679"/>
    </source>
</evidence>
<dbReference type="AlphaFoldDB" id="A0A2S9YL35"/>
<dbReference type="InterPro" id="IPR050065">
    <property type="entry name" value="GlmU-like"/>
</dbReference>
<dbReference type="PANTHER" id="PTHR43584:SF3">
    <property type="entry name" value="BIFUNCTIONAL PROTEIN GLMU"/>
    <property type="match status" value="1"/>
</dbReference>
<evidence type="ECO:0000256" key="2">
    <source>
        <dbReference type="ARBA" id="ARBA00007947"/>
    </source>
</evidence>
<evidence type="ECO:0000256" key="7">
    <source>
        <dbReference type="ARBA" id="ARBA00048493"/>
    </source>
</evidence>
<comment type="catalytic activity">
    <reaction evidence="7">
        <text>N-acetyl-alpha-D-glucosamine 1-phosphate + UTP + H(+) = UDP-N-acetyl-alpha-D-glucosamine + diphosphate</text>
        <dbReference type="Rhea" id="RHEA:13509"/>
        <dbReference type="ChEBI" id="CHEBI:15378"/>
        <dbReference type="ChEBI" id="CHEBI:33019"/>
        <dbReference type="ChEBI" id="CHEBI:46398"/>
        <dbReference type="ChEBI" id="CHEBI:57705"/>
        <dbReference type="ChEBI" id="CHEBI:57776"/>
        <dbReference type="EC" id="2.7.7.23"/>
    </reaction>
</comment>
<protein>
    <submittedName>
        <fullName evidence="10">Bifunctional protein GlmU</fullName>
    </submittedName>
</protein>
<dbReference type="Proteomes" id="UP000237968">
    <property type="component" value="Unassembled WGS sequence"/>
</dbReference>
<comment type="caution">
    <text evidence="10">The sequence shown here is derived from an EMBL/GenBank/DDBJ whole genome shotgun (WGS) entry which is preliminary data.</text>
</comment>
<dbReference type="EMBL" id="PVNK01000005">
    <property type="protein sequence ID" value="PRQ05803.1"/>
    <property type="molecule type" value="Genomic_DNA"/>
</dbReference>
<dbReference type="RefSeq" id="WP_181197109.1">
    <property type="nucleotide sequence ID" value="NZ_PVNK01000005.1"/>
</dbReference>
<dbReference type="PANTHER" id="PTHR43584">
    <property type="entry name" value="NUCLEOTIDYL TRANSFERASE"/>
    <property type="match status" value="1"/>
</dbReference>
<dbReference type="CDD" id="cd02540">
    <property type="entry name" value="GT2_GlmU_N_bac"/>
    <property type="match status" value="1"/>
</dbReference>
<proteinExistence type="inferred from homology"/>
<evidence type="ECO:0000256" key="5">
    <source>
        <dbReference type="ARBA" id="ARBA00023315"/>
    </source>
</evidence>
<sequence length="258" mass="27302">MTVSRESTKNAVAVLLAAGKGTRMRSELAKVLHPFAGQPLLLHPLRAAREFGVERSIVVVGHQREDVRALVRERLPASEGWAVDFAVQAEQRGTGHAVACALPVLGEDFDGAVLILSGDVPLLRAPTLEALAEACALSSAGLSLASFRAADPTGYGRIIRDAEGRCVQISEQRDASADELAIDECNAGVYCVRAEHLRRELPTLGADNAAGEIYLTDLIALRARAGVVGVVEVDADEVAGVNTPEQLAQLEARARARG</sequence>
<dbReference type="GO" id="GO:0019134">
    <property type="term" value="F:glucosamine-1-phosphate N-acetyltransferase activity"/>
    <property type="evidence" value="ECO:0007669"/>
    <property type="project" value="UniProtKB-EC"/>
</dbReference>
<evidence type="ECO:0000313" key="10">
    <source>
        <dbReference type="EMBL" id="PRQ05803.1"/>
    </source>
</evidence>
<keyword evidence="3" id="KW-0808">Transferase</keyword>
<feature type="domain" description="MobA-like NTP transferase" evidence="9">
    <location>
        <begin position="13"/>
        <end position="155"/>
    </location>
</feature>
<dbReference type="InterPro" id="IPR025877">
    <property type="entry name" value="MobA-like_NTP_Trfase"/>
</dbReference>
<reference evidence="10 11" key="1">
    <citation type="submission" date="2018-03" db="EMBL/GenBank/DDBJ databases">
        <title>Draft Genome Sequences of the Obligatory Marine Myxobacteria Enhygromyxa salina SWB005.</title>
        <authorList>
            <person name="Poehlein A."/>
            <person name="Moghaddam J.A."/>
            <person name="Harms H."/>
            <person name="Alanjari M."/>
            <person name="Koenig G.M."/>
            <person name="Daniel R."/>
            <person name="Schaeberle T.F."/>
        </authorList>
    </citation>
    <scope>NUCLEOTIDE SEQUENCE [LARGE SCALE GENOMIC DNA]</scope>
    <source>
        <strain evidence="10 11">SWB005</strain>
    </source>
</reference>
<evidence type="ECO:0000313" key="11">
    <source>
        <dbReference type="Proteomes" id="UP000237968"/>
    </source>
</evidence>
<keyword evidence="4" id="KW-0548">Nucleotidyltransferase</keyword>